<reference evidence="1 2" key="1">
    <citation type="submission" date="2017-02" db="EMBL/GenBank/DDBJ databases">
        <authorList>
            <person name="Peterson S.W."/>
        </authorList>
    </citation>
    <scope>NUCLEOTIDE SEQUENCE [LARGE SCALE GENOMIC DNA]</scope>
    <source>
        <strain evidence="1 2">CIP104813</strain>
    </source>
</reference>
<evidence type="ECO:0000313" key="2">
    <source>
        <dbReference type="Proteomes" id="UP000195981"/>
    </source>
</evidence>
<dbReference type="AlphaFoldDB" id="A0A1X6X3G8"/>
<name>A0A1X6X3G8_9MICO</name>
<keyword evidence="2" id="KW-1185">Reference proteome</keyword>
<dbReference type="EMBL" id="FWFG01000082">
    <property type="protein sequence ID" value="SLM93253.1"/>
    <property type="molecule type" value="Genomic_DNA"/>
</dbReference>
<proteinExistence type="predicted"/>
<accession>A0A1X6X3G8</accession>
<evidence type="ECO:0000313" key="1">
    <source>
        <dbReference type="EMBL" id="SLM93253.1"/>
    </source>
</evidence>
<dbReference type="Proteomes" id="UP000195981">
    <property type="component" value="Unassembled WGS sequence"/>
</dbReference>
<gene>
    <name evidence="1" type="ORF">FM110_09570</name>
</gene>
<organism evidence="1 2">
    <name type="scientific">Brachybacterium nesterenkovii</name>
    <dbReference type="NCBI Taxonomy" id="47847"/>
    <lineage>
        <taxon>Bacteria</taxon>
        <taxon>Bacillati</taxon>
        <taxon>Actinomycetota</taxon>
        <taxon>Actinomycetes</taxon>
        <taxon>Micrococcales</taxon>
        <taxon>Dermabacteraceae</taxon>
        <taxon>Brachybacterium</taxon>
    </lineage>
</organism>
<sequence>MQVTPGTWVLWGGPARAGAVILARSSDPLRTVMASGVSAAVGPAQCSGRLSAAVVSVQRSAQCGGRSPEQRRAWRRAPTTGGCRARRLWIRPEGGEA</sequence>
<protein>
    <submittedName>
        <fullName evidence="1">Uncharacterized protein</fullName>
    </submittedName>
</protein>